<proteinExistence type="predicted"/>
<evidence type="ECO:0000256" key="2">
    <source>
        <dbReference type="SAM" id="MobiDB-lite"/>
    </source>
</evidence>
<evidence type="ECO:0000313" key="3">
    <source>
        <dbReference type="EMBL" id="KYN02422.1"/>
    </source>
</evidence>
<keyword evidence="1" id="KW-0175">Coiled coil</keyword>
<keyword evidence="4" id="KW-1185">Reference proteome</keyword>
<feature type="coiled-coil region" evidence="1">
    <location>
        <begin position="306"/>
        <end position="387"/>
    </location>
</feature>
<evidence type="ECO:0000256" key="1">
    <source>
        <dbReference type="SAM" id="Coils"/>
    </source>
</evidence>
<gene>
    <name evidence="3" type="ORF">ALC62_06802</name>
</gene>
<evidence type="ECO:0000313" key="4">
    <source>
        <dbReference type="Proteomes" id="UP000078542"/>
    </source>
</evidence>
<name>A0A195CPK3_9HYME</name>
<sequence>MELYDEKHQTKRIILDLTDNNIEVEELISSQEDIHDQITDINKNTRPKRQRISIVKDKETSPVLTINRGIKVPVYPTLEKEPKQLTRKEYSENDKSDEVEYLPFPKQQSKETRKMGQLIQSQPVTEKEKQANMQKSKSKRIENLKVIYTDPVELLSKNKNNNDLEINKTLEPIDKLVNQNNSRNEVTHQFNSDTIKLNTVTINSTIESEACEIRHNVPQTIKYPNLTNFPSRIHKRLQNNVSRLNLKRKATLSRYNQSARKTFRRSYVTKPRRHQLKSIPTTERKRKIMVRNIRRTIKPSSETSLSDQLEKDEKRLMQKIKNELRNKQEILQRRQHIKEMCEIAQQLDKENVGYKSNKQTQQRQLQITRLINQYNQLQNKGTEYEDNFVIKDQAGHDAYQFDVKLTIKDLKPAGCCGSQIYRTAYLLEDHLLTRSIVLLDQNDSTHQEKPMIEVQTPREKKKTKRNDTSSQTPRHAVVPVASLVRRQDERFIKSIEEQTITSTNKQTSNKPKITSIEDVNFITPINVEQMVSCTRIPNANYAIKLQPILYSTSTTSLKSKEPLTENQLSESQPVESVFLDEIVPVSSPENWLAESIVDDPLNL</sequence>
<dbReference type="Proteomes" id="UP000078542">
    <property type="component" value="Unassembled WGS sequence"/>
</dbReference>
<dbReference type="EMBL" id="KQ977481">
    <property type="protein sequence ID" value="KYN02422.1"/>
    <property type="molecule type" value="Genomic_DNA"/>
</dbReference>
<feature type="region of interest" description="Disordered" evidence="2">
    <location>
        <begin position="446"/>
        <end position="474"/>
    </location>
</feature>
<reference evidence="3 4" key="1">
    <citation type="submission" date="2016-03" db="EMBL/GenBank/DDBJ databases">
        <title>Cyphomyrmex costatus WGS genome.</title>
        <authorList>
            <person name="Nygaard S."/>
            <person name="Hu H."/>
            <person name="Boomsma J."/>
            <person name="Zhang G."/>
        </authorList>
    </citation>
    <scope>NUCLEOTIDE SEQUENCE [LARGE SCALE GENOMIC DNA]</scope>
    <source>
        <strain evidence="3">MS0001</strain>
        <tissue evidence="3">Whole body</tissue>
    </source>
</reference>
<accession>A0A195CPK3</accession>
<protein>
    <submittedName>
        <fullName evidence="3">Uncharacterized protein</fullName>
    </submittedName>
</protein>
<organism evidence="3 4">
    <name type="scientific">Cyphomyrmex costatus</name>
    <dbReference type="NCBI Taxonomy" id="456900"/>
    <lineage>
        <taxon>Eukaryota</taxon>
        <taxon>Metazoa</taxon>
        <taxon>Ecdysozoa</taxon>
        <taxon>Arthropoda</taxon>
        <taxon>Hexapoda</taxon>
        <taxon>Insecta</taxon>
        <taxon>Pterygota</taxon>
        <taxon>Neoptera</taxon>
        <taxon>Endopterygota</taxon>
        <taxon>Hymenoptera</taxon>
        <taxon>Apocrita</taxon>
        <taxon>Aculeata</taxon>
        <taxon>Formicoidea</taxon>
        <taxon>Formicidae</taxon>
        <taxon>Myrmicinae</taxon>
        <taxon>Cyphomyrmex</taxon>
    </lineage>
</organism>
<dbReference type="AlphaFoldDB" id="A0A195CPK3"/>